<evidence type="ECO:0000313" key="3">
    <source>
        <dbReference type="Proteomes" id="UP000199138"/>
    </source>
</evidence>
<gene>
    <name evidence="2" type="ORF">SAMN05216480_12135</name>
</gene>
<evidence type="ECO:0000256" key="1">
    <source>
        <dbReference type="SAM" id="SignalP"/>
    </source>
</evidence>
<sequence>MKHCKIIFIIYFLVCGFASSYAQQKVTWTDLSKVTFTEEYFQSYGDYFLKPHFKESVKKLAGKTITVEGHFLNIFPEENVYILSKTPMSACFFCGVGGPETTVELQFNQTPSFKTDAIVSVTGTLELNSDGVEHFIFILKNCKAEKVN</sequence>
<keyword evidence="3" id="KW-1185">Reference proteome</keyword>
<feature type="chain" id="PRO_5011567797" description="DUF3299 domain-containing protein" evidence="1">
    <location>
        <begin position="23"/>
        <end position="148"/>
    </location>
</feature>
<accession>A0A1I7IT66</accession>
<dbReference type="STRING" id="1224947.SAMN05216480_12135"/>
<keyword evidence="1" id="KW-0732">Signal</keyword>
<dbReference type="RefSeq" id="WP_093026500.1">
    <property type="nucleotide sequence ID" value="NZ_FPBK01000021.1"/>
</dbReference>
<dbReference type="OrthoDB" id="1348500at2"/>
<organism evidence="2 3">
    <name type="scientific">Pustulibacterium marinum</name>
    <dbReference type="NCBI Taxonomy" id="1224947"/>
    <lineage>
        <taxon>Bacteria</taxon>
        <taxon>Pseudomonadati</taxon>
        <taxon>Bacteroidota</taxon>
        <taxon>Flavobacteriia</taxon>
        <taxon>Flavobacteriales</taxon>
        <taxon>Flavobacteriaceae</taxon>
        <taxon>Pustulibacterium</taxon>
    </lineage>
</organism>
<dbReference type="AlphaFoldDB" id="A0A1I7IT66"/>
<evidence type="ECO:0000313" key="2">
    <source>
        <dbReference type="EMBL" id="SFU76133.1"/>
    </source>
</evidence>
<dbReference type="EMBL" id="FPBK01000021">
    <property type="protein sequence ID" value="SFU76133.1"/>
    <property type="molecule type" value="Genomic_DNA"/>
</dbReference>
<name>A0A1I7IT66_9FLAO</name>
<dbReference type="Proteomes" id="UP000199138">
    <property type="component" value="Unassembled WGS sequence"/>
</dbReference>
<reference evidence="2 3" key="1">
    <citation type="submission" date="2016-10" db="EMBL/GenBank/DDBJ databases">
        <authorList>
            <person name="de Groot N.N."/>
        </authorList>
    </citation>
    <scope>NUCLEOTIDE SEQUENCE [LARGE SCALE GENOMIC DNA]</scope>
    <source>
        <strain evidence="2 3">CGMCC 1.12333</strain>
    </source>
</reference>
<proteinExistence type="predicted"/>
<evidence type="ECO:0008006" key="4">
    <source>
        <dbReference type="Google" id="ProtNLM"/>
    </source>
</evidence>
<feature type="signal peptide" evidence="1">
    <location>
        <begin position="1"/>
        <end position="22"/>
    </location>
</feature>
<protein>
    <recommendedName>
        <fullName evidence="4">DUF3299 domain-containing protein</fullName>
    </recommendedName>
</protein>